<evidence type="ECO:0000256" key="3">
    <source>
        <dbReference type="ARBA" id="ARBA00022692"/>
    </source>
</evidence>
<evidence type="ECO:0000259" key="8">
    <source>
        <dbReference type="Pfam" id="PF02687"/>
    </source>
</evidence>
<evidence type="ECO:0000259" key="9">
    <source>
        <dbReference type="Pfam" id="PF12704"/>
    </source>
</evidence>
<feature type="transmembrane region" description="Helical" evidence="7">
    <location>
        <begin position="21"/>
        <end position="45"/>
    </location>
</feature>
<keyword evidence="5 7" id="KW-0472">Membrane</keyword>
<dbReference type="Pfam" id="PF02687">
    <property type="entry name" value="FtsX"/>
    <property type="match status" value="1"/>
</dbReference>
<dbReference type="InterPro" id="IPR003838">
    <property type="entry name" value="ABC3_permease_C"/>
</dbReference>
<gene>
    <name evidence="10" type="ORF">HCR03_07540</name>
</gene>
<dbReference type="InterPro" id="IPR050250">
    <property type="entry name" value="Macrolide_Exporter_MacB"/>
</dbReference>
<comment type="subcellular location">
    <subcellularLocation>
        <location evidence="1">Cell membrane</location>
        <topology evidence="1">Multi-pass membrane protein</topology>
    </subcellularLocation>
</comment>
<dbReference type="Proteomes" id="UP000515909">
    <property type="component" value="Chromosome"/>
</dbReference>
<dbReference type="PANTHER" id="PTHR30572:SF4">
    <property type="entry name" value="ABC TRANSPORTER PERMEASE YTRF"/>
    <property type="match status" value="1"/>
</dbReference>
<evidence type="ECO:0000256" key="7">
    <source>
        <dbReference type="SAM" id="Phobius"/>
    </source>
</evidence>
<dbReference type="EMBL" id="CP060286">
    <property type="protein sequence ID" value="QNK42068.1"/>
    <property type="molecule type" value="Genomic_DNA"/>
</dbReference>
<proteinExistence type="inferred from homology"/>
<keyword evidence="2" id="KW-1003">Cell membrane</keyword>
<feature type="domain" description="MacB-like periplasmic core" evidence="9">
    <location>
        <begin position="21"/>
        <end position="142"/>
    </location>
</feature>
<dbReference type="GO" id="GO:0022857">
    <property type="term" value="F:transmembrane transporter activity"/>
    <property type="evidence" value="ECO:0007669"/>
    <property type="project" value="TreeGrafter"/>
</dbReference>
<feature type="transmembrane region" description="Helical" evidence="7">
    <location>
        <begin position="351"/>
        <end position="375"/>
    </location>
</feature>
<dbReference type="Pfam" id="PF12704">
    <property type="entry name" value="MacB_PCD"/>
    <property type="match status" value="1"/>
</dbReference>
<comment type="similarity">
    <text evidence="6">Belongs to the ABC-4 integral membrane protein family.</text>
</comment>
<dbReference type="GO" id="GO:0005886">
    <property type="term" value="C:plasma membrane"/>
    <property type="evidence" value="ECO:0007669"/>
    <property type="project" value="UniProtKB-SubCell"/>
</dbReference>
<dbReference type="InterPro" id="IPR025857">
    <property type="entry name" value="MacB_PCD"/>
</dbReference>
<feature type="transmembrane region" description="Helical" evidence="7">
    <location>
        <begin position="405"/>
        <end position="427"/>
    </location>
</feature>
<evidence type="ECO:0000313" key="11">
    <source>
        <dbReference type="Proteomes" id="UP000515909"/>
    </source>
</evidence>
<protein>
    <submittedName>
        <fullName evidence="10">ABC transporter permease</fullName>
    </submittedName>
</protein>
<evidence type="ECO:0000256" key="5">
    <source>
        <dbReference type="ARBA" id="ARBA00023136"/>
    </source>
</evidence>
<evidence type="ECO:0000256" key="2">
    <source>
        <dbReference type="ARBA" id="ARBA00022475"/>
    </source>
</evidence>
<evidence type="ECO:0000313" key="10">
    <source>
        <dbReference type="EMBL" id="QNK42068.1"/>
    </source>
</evidence>
<sequence>MKFRDMIAMSLSNLFHRRVRTVLTVMGVVIGTCAIIVMLSLGFGMRQSMEDMMKSMGDLTVVTVYGGGGSRGSGSLDDKALKNMQKLPNVTAITPVYYLDPSCVTVSCRKYQFSAMVYGVAMDTLKTFGFQAESGNLPGSDFKKTDILFGSESGYDFMDPKRQNDGMMDRTPDKNGNMPKPFVDLEKDKFTLSVNLPEDSTARKKDVKLNVLGVLAQDYSKNPNPSDCIFMDIDYAKELKAKYNKLNNVKSSESQDSYSQIVIKMDSIEAVPDAVQQITDLGYQSYSMESQRDAMEKQLRTIQMILGGLGAISLLVAALGITNTMVMSIYERTREIGIMKVLGCIVWNIRAMFLVEAGTIGFLGGAAGIGISYGISALLNSLAAKAATSGQEGGIFGMGGNISIIPLWLVFASLVFSTMVGLISGILPANRAMKISALTAIKQE</sequence>
<reference evidence="10 11" key="1">
    <citation type="submission" date="2020-08" db="EMBL/GenBank/DDBJ databases">
        <title>The isolate Caproiciproducens sp. 7D4C2 produces n-caproate at mildly acidic conditions from hexoses: genome and rBOX comparison with related strains and chain-elongating bacteria.</title>
        <authorList>
            <person name="Esquivel-Elizondo S."/>
            <person name="Bagci C."/>
            <person name="Temovska M."/>
            <person name="Jeon B.S."/>
            <person name="Bessarab I."/>
            <person name="Williams R.B.H."/>
            <person name="Huson D.H."/>
            <person name="Angenent L.T."/>
        </authorList>
    </citation>
    <scope>NUCLEOTIDE SEQUENCE [LARGE SCALE GENOMIC DNA]</scope>
    <source>
        <strain evidence="10 11">7D4C2</strain>
    </source>
</reference>
<evidence type="ECO:0000256" key="6">
    <source>
        <dbReference type="ARBA" id="ARBA00038076"/>
    </source>
</evidence>
<dbReference type="RefSeq" id="WP_187037445.1">
    <property type="nucleotide sequence ID" value="NZ_CP060286.1"/>
</dbReference>
<keyword evidence="4 7" id="KW-1133">Transmembrane helix</keyword>
<feature type="transmembrane region" description="Helical" evidence="7">
    <location>
        <begin position="304"/>
        <end position="330"/>
    </location>
</feature>
<organism evidence="10 11">
    <name type="scientific">Caproicibacter fermentans</name>
    <dbReference type="NCBI Taxonomy" id="2576756"/>
    <lineage>
        <taxon>Bacteria</taxon>
        <taxon>Bacillati</taxon>
        <taxon>Bacillota</taxon>
        <taxon>Clostridia</taxon>
        <taxon>Eubacteriales</taxon>
        <taxon>Acutalibacteraceae</taxon>
        <taxon>Caproicibacter</taxon>
    </lineage>
</organism>
<dbReference type="PANTHER" id="PTHR30572">
    <property type="entry name" value="MEMBRANE COMPONENT OF TRANSPORTER-RELATED"/>
    <property type="match status" value="1"/>
</dbReference>
<feature type="domain" description="ABC3 transporter permease C-terminal" evidence="8">
    <location>
        <begin position="309"/>
        <end position="436"/>
    </location>
</feature>
<name>A0A7G8TEM7_9FIRM</name>
<evidence type="ECO:0000256" key="4">
    <source>
        <dbReference type="ARBA" id="ARBA00022989"/>
    </source>
</evidence>
<dbReference type="AlphaFoldDB" id="A0A7G8TEM7"/>
<keyword evidence="3 7" id="KW-0812">Transmembrane</keyword>
<evidence type="ECO:0000256" key="1">
    <source>
        <dbReference type="ARBA" id="ARBA00004651"/>
    </source>
</evidence>
<accession>A0A7G8TEM7</accession>
<dbReference type="KEGG" id="cfem:HCR03_07540"/>